<feature type="domain" description="KaiC-like" evidence="3">
    <location>
        <begin position="249"/>
        <end position="468"/>
    </location>
</feature>
<protein>
    <submittedName>
        <fullName evidence="4">Signal transduction ATPase</fullName>
    </submittedName>
</protein>
<name>A0A1V0N466_9ARCH</name>
<evidence type="ECO:0000259" key="3">
    <source>
        <dbReference type="Pfam" id="PF06745"/>
    </source>
</evidence>
<reference evidence="4 5" key="1">
    <citation type="submission" date="2011-10" db="EMBL/GenBank/DDBJ databases">
        <title>Metabolic and evolutionary patterns in the extreme acidophile Ferroplasma acidiphilum.</title>
        <authorList>
            <person name="Golyshina O.V."/>
            <person name="Kozyavkin S.A."/>
            <person name="Tatusov R.L."/>
            <person name="Slesarev A.I."/>
            <person name="Golyshin P.N."/>
        </authorList>
    </citation>
    <scope>NUCLEOTIDE SEQUENCE [LARGE SCALE GENOMIC DNA]</scope>
    <source>
        <strain evidence="5">Y</strain>
    </source>
</reference>
<dbReference type="OrthoDB" id="27015at2157"/>
<dbReference type="InterPro" id="IPR014774">
    <property type="entry name" value="KaiC-like_dom"/>
</dbReference>
<keyword evidence="1" id="KW-0547">Nucleotide-binding</keyword>
<dbReference type="GeneID" id="31676504"/>
<dbReference type="PANTHER" id="PTHR43637">
    <property type="entry name" value="UPF0273 PROTEIN TM_0370"/>
    <property type="match status" value="1"/>
</dbReference>
<dbReference type="KEGG" id="fai:FAD_1005"/>
<keyword evidence="2" id="KW-0067">ATP-binding</keyword>
<dbReference type="STRING" id="74969.FAD_1005"/>
<dbReference type="Gene3D" id="3.40.50.300">
    <property type="entry name" value="P-loop containing nucleotide triphosphate hydrolases"/>
    <property type="match status" value="1"/>
</dbReference>
<evidence type="ECO:0000256" key="2">
    <source>
        <dbReference type="ARBA" id="ARBA00022840"/>
    </source>
</evidence>
<dbReference type="AlphaFoldDB" id="A0A1V0N466"/>
<dbReference type="Pfam" id="PF06745">
    <property type="entry name" value="ATPase"/>
    <property type="match status" value="1"/>
</dbReference>
<sequence>MNVDDLFIYDLKYGKLNGQLINNEFYAIGDVYMNEDLPAILERLEDYGYVTEQGSVFDLKCKYCGGDNFMVVPFSESGNIAMDIDKSPPDPDNLKEVYICRDCRKINIPDGKWNKYKKYLIKDMVNNVADALHEFIKILDENKLTYEIPSMITCKSRSHIFSVKITVDYDYFIDIYSHADFREVLENTELFKSEFPSRKMAIFNISDKFTDTGTGSEIEYYSATSKDDLVLKLRQYVNKILTSKEYRFGIDEFDNILLYGLEENNVYGIETFSSGNTLYFLSKFLMQGALHGQNGLYITTRYSPDYILKIADSFGMNIRQLVNDKKIFIFDGNSSLEKFQHSESDIWKIRDHISKVIAEIGKYITKYNIKRLVIDSIEPLEINPGEDSIRYLFNELKNLDCVTMATKYINNINSNSIEDMYFTGIVEIGTVIDLNSIKNIIVIKKFMIRDNSRRLVEYNITDKNTLEIK</sequence>
<dbReference type="SUPFAM" id="SSF52540">
    <property type="entry name" value="P-loop containing nucleoside triphosphate hydrolases"/>
    <property type="match status" value="1"/>
</dbReference>
<dbReference type="GO" id="GO:0005524">
    <property type="term" value="F:ATP binding"/>
    <property type="evidence" value="ECO:0007669"/>
    <property type="project" value="UniProtKB-KW"/>
</dbReference>
<dbReference type="InterPro" id="IPR027417">
    <property type="entry name" value="P-loop_NTPase"/>
</dbReference>
<gene>
    <name evidence="4" type="ORF">FAD_1005</name>
</gene>
<accession>A0A1V0N466</accession>
<dbReference type="RefSeq" id="WP_081142324.1">
    <property type="nucleotide sequence ID" value="NZ_CP015363.1"/>
</dbReference>
<proteinExistence type="predicted"/>
<evidence type="ECO:0000313" key="5">
    <source>
        <dbReference type="Proteomes" id="UP000192050"/>
    </source>
</evidence>
<keyword evidence="5" id="KW-1185">Reference proteome</keyword>
<organism evidence="4 5">
    <name type="scientific">Ferroplasma acidiphilum</name>
    <dbReference type="NCBI Taxonomy" id="74969"/>
    <lineage>
        <taxon>Archaea</taxon>
        <taxon>Methanobacteriati</taxon>
        <taxon>Thermoplasmatota</taxon>
        <taxon>Thermoplasmata</taxon>
        <taxon>Thermoplasmatales</taxon>
        <taxon>Ferroplasmaceae</taxon>
        <taxon>Ferroplasma</taxon>
    </lineage>
</organism>
<dbReference type="PANTHER" id="PTHR43637:SF1">
    <property type="entry name" value="UPF0273 PROTEIN TM_0370"/>
    <property type="match status" value="1"/>
</dbReference>
<evidence type="ECO:0000256" key="1">
    <source>
        <dbReference type="ARBA" id="ARBA00022741"/>
    </source>
</evidence>
<dbReference type="EMBL" id="CP015363">
    <property type="protein sequence ID" value="ARD84886.1"/>
    <property type="molecule type" value="Genomic_DNA"/>
</dbReference>
<evidence type="ECO:0000313" key="4">
    <source>
        <dbReference type="EMBL" id="ARD84886.1"/>
    </source>
</evidence>
<dbReference type="Proteomes" id="UP000192050">
    <property type="component" value="Chromosome"/>
</dbReference>